<gene>
    <name evidence="3" type="ORF">H7U12_12290</name>
</gene>
<keyword evidence="1" id="KW-0732">Signal</keyword>
<dbReference type="RefSeq" id="WP_186638257.1">
    <property type="nucleotide sequence ID" value="NZ_JACOAF010000030.1"/>
</dbReference>
<feature type="signal peptide" evidence="1">
    <location>
        <begin position="1"/>
        <end position="25"/>
    </location>
</feature>
<dbReference type="Proteomes" id="UP000659698">
    <property type="component" value="Unassembled WGS sequence"/>
</dbReference>
<feature type="domain" description="Outer membrane protein beta-barrel" evidence="2">
    <location>
        <begin position="19"/>
        <end position="203"/>
    </location>
</feature>
<dbReference type="Pfam" id="PF13568">
    <property type="entry name" value="OMP_b-brl_2"/>
    <property type="match status" value="1"/>
</dbReference>
<reference evidence="3 4" key="1">
    <citation type="journal article" date="2019" name="Int. J. Syst. Evol. Microbiol.">
        <title>Rufibacter sediminis sp. nov., isolated from freshwater lake sediment.</title>
        <authorList>
            <person name="Qu J.H."/>
            <person name="Zhang L.J."/>
            <person name="Fu Y.H."/>
            <person name="Li H.F."/>
        </authorList>
    </citation>
    <scope>NUCLEOTIDE SEQUENCE [LARGE SCALE GENOMIC DNA]</scope>
    <source>
        <strain evidence="3 4">H-1</strain>
    </source>
</reference>
<dbReference type="InterPro" id="IPR025665">
    <property type="entry name" value="Beta-barrel_OMP_2"/>
</dbReference>
<protein>
    <submittedName>
        <fullName evidence="3">PorT family protein</fullName>
    </submittedName>
</protein>
<sequence length="231" mass="25203">MKMIRFTPLVLAFAALFCFSQEASAQVEIGVKVSPSVTSTRTIAKDQYNFKNDGAGVGFGLGVIADYFFGTNYAFSSGLLYNVKGGEVAYNYTQNVDGVTTNKSGSDDINLQYLEIPLTLKLFTNEVAPETRLYFQAGGSLNTMLAAKVNDKKVEDSSGDKYTKRFNTFEIGAVLGAGAEWQLGQSTKVFGGLSYHRGLTDVDDNYYSGTFGDKKVELKNNSFALDFGIKF</sequence>
<evidence type="ECO:0000313" key="3">
    <source>
        <dbReference type="EMBL" id="MBC3540462.1"/>
    </source>
</evidence>
<evidence type="ECO:0000259" key="2">
    <source>
        <dbReference type="Pfam" id="PF13568"/>
    </source>
</evidence>
<comment type="caution">
    <text evidence="3">The sequence shown here is derived from an EMBL/GenBank/DDBJ whole genome shotgun (WGS) entry which is preliminary data.</text>
</comment>
<dbReference type="EMBL" id="JACOAF010000030">
    <property type="protein sequence ID" value="MBC3540462.1"/>
    <property type="molecule type" value="Genomic_DNA"/>
</dbReference>
<evidence type="ECO:0000313" key="4">
    <source>
        <dbReference type="Proteomes" id="UP000659698"/>
    </source>
</evidence>
<evidence type="ECO:0000256" key="1">
    <source>
        <dbReference type="SAM" id="SignalP"/>
    </source>
</evidence>
<feature type="chain" id="PRO_5046186335" evidence="1">
    <location>
        <begin position="26"/>
        <end position="231"/>
    </location>
</feature>
<organism evidence="3 4">
    <name type="scientific">Rufibacter sediminis</name>
    <dbReference type="NCBI Taxonomy" id="2762756"/>
    <lineage>
        <taxon>Bacteria</taxon>
        <taxon>Pseudomonadati</taxon>
        <taxon>Bacteroidota</taxon>
        <taxon>Cytophagia</taxon>
        <taxon>Cytophagales</taxon>
        <taxon>Hymenobacteraceae</taxon>
        <taxon>Rufibacter</taxon>
    </lineage>
</organism>
<name>A0ABR6VTH0_9BACT</name>
<proteinExistence type="predicted"/>
<accession>A0ABR6VTH0</accession>
<keyword evidence="4" id="KW-1185">Reference proteome</keyword>
<dbReference type="Gene3D" id="2.40.160.20">
    <property type="match status" value="1"/>
</dbReference>